<organism evidence="1 2">
    <name type="scientific">Zingiber officinale</name>
    <name type="common">Ginger</name>
    <name type="synonym">Amomum zingiber</name>
    <dbReference type="NCBI Taxonomy" id="94328"/>
    <lineage>
        <taxon>Eukaryota</taxon>
        <taxon>Viridiplantae</taxon>
        <taxon>Streptophyta</taxon>
        <taxon>Embryophyta</taxon>
        <taxon>Tracheophyta</taxon>
        <taxon>Spermatophyta</taxon>
        <taxon>Magnoliopsida</taxon>
        <taxon>Liliopsida</taxon>
        <taxon>Zingiberales</taxon>
        <taxon>Zingiberaceae</taxon>
        <taxon>Zingiber</taxon>
    </lineage>
</organism>
<dbReference type="EMBL" id="JACMSC010000005">
    <property type="protein sequence ID" value="KAG6521446.1"/>
    <property type="molecule type" value="Genomic_DNA"/>
</dbReference>
<dbReference type="Proteomes" id="UP000734854">
    <property type="component" value="Unassembled WGS sequence"/>
</dbReference>
<dbReference type="AlphaFoldDB" id="A0A8J5LIU7"/>
<comment type="caution">
    <text evidence="1">The sequence shown here is derived from an EMBL/GenBank/DDBJ whole genome shotgun (WGS) entry which is preliminary data.</text>
</comment>
<name>A0A8J5LIU7_ZINOF</name>
<accession>A0A8J5LIU7</accession>
<evidence type="ECO:0000313" key="1">
    <source>
        <dbReference type="EMBL" id="KAG6521446.1"/>
    </source>
</evidence>
<reference evidence="1 2" key="1">
    <citation type="submission" date="2020-08" db="EMBL/GenBank/DDBJ databases">
        <title>Plant Genome Project.</title>
        <authorList>
            <person name="Zhang R.-G."/>
        </authorList>
    </citation>
    <scope>NUCLEOTIDE SEQUENCE [LARGE SCALE GENOMIC DNA]</scope>
    <source>
        <tissue evidence="1">Rhizome</tissue>
    </source>
</reference>
<proteinExistence type="predicted"/>
<sequence length="95" mass="9824">MGRPSLPGVAKPAKGCPDRLRSLEAGEGPHIFLSRRFLAQLEVDGTSFGSVTCSSSPRSAGRPGPVAWSLLTSSLGILHPKSSVIEAQINAVGLS</sequence>
<keyword evidence="2" id="KW-1185">Reference proteome</keyword>
<gene>
    <name evidence="1" type="ORF">ZIOFF_018565</name>
</gene>
<evidence type="ECO:0000313" key="2">
    <source>
        <dbReference type="Proteomes" id="UP000734854"/>
    </source>
</evidence>
<protein>
    <submittedName>
        <fullName evidence="1">Uncharacterized protein</fullName>
    </submittedName>
</protein>